<comment type="catalytic activity">
    <reaction evidence="14 17">
        <text>L-leucine + 2-oxoglutarate = 4-methyl-2-oxopentanoate + L-glutamate</text>
        <dbReference type="Rhea" id="RHEA:18321"/>
        <dbReference type="ChEBI" id="CHEBI:16810"/>
        <dbReference type="ChEBI" id="CHEBI:17865"/>
        <dbReference type="ChEBI" id="CHEBI:29985"/>
        <dbReference type="ChEBI" id="CHEBI:57427"/>
        <dbReference type="EC" id="2.6.1.42"/>
    </reaction>
</comment>
<organism evidence="18 19">
    <name type="scientific">Candidatus Jidaibacter acanthamoebae</name>
    <dbReference type="NCBI Taxonomy" id="86105"/>
    <lineage>
        <taxon>Bacteria</taxon>
        <taxon>Pseudomonadati</taxon>
        <taxon>Pseudomonadota</taxon>
        <taxon>Alphaproteobacteria</taxon>
        <taxon>Rickettsiales</taxon>
        <taxon>Candidatus Midichloriaceae</taxon>
        <taxon>Candidatus Jidaibacter</taxon>
    </lineage>
</organism>
<gene>
    <name evidence="18" type="primary">ilvE_2</name>
    <name evidence="17" type="synonym">ilvE</name>
    <name evidence="18" type="ORF">NF27_HS00250</name>
</gene>
<keyword evidence="10 16" id="KW-0663">Pyridoxal phosphate</keyword>
<accession>A0A0C1QJV9</accession>
<dbReference type="InterPro" id="IPR050571">
    <property type="entry name" value="Class-IV_PLP-Dep_Aminotrnsfr"/>
</dbReference>
<dbReference type="InterPro" id="IPR043132">
    <property type="entry name" value="BCAT-like_C"/>
</dbReference>
<comment type="cofactor">
    <cofactor evidence="1 16">
        <name>pyridoxal 5'-phosphate</name>
        <dbReference type="ChEBI" id="CHEBI:597326"/>
    </cofactor>
</comment>
<dbReference type="UniPathway" id="UPA00048">
    <property type="reaction ID" value="UER00073"/>
</dbReference>
<comment type="catalytic activity">
    <reaction evidence="13 17">
        <text>L-isoleucine + 2-oxoglutarate = (S)-3-methyl-2-oxopentanoate + L-glutamate</text>
        <dbReference type="Rhea" id="RHEA:24801"/>
        <dbReference type="ChEBI" id="CHEBI:16810"/>
        <dbReference type="ChEBI" id="CHEBI:29985"/>
        <dbReference type="ChEBI" id="CHEBI:35146"/>
        <dbReference type="ChEBI" id="CHEBI:58045"/>
        <dbReference type="EC" id="2.6.1.42"/>
    </reaction>
</comment>
<dbReference type="GO" id="GO:0052655">
    <property type="term" value="F:L-valine-2-oxoglutarate transaminase activity"/>
    <property type="evidence" value="ECO:0007669"/>
    <property type="project" value="RHEA"/>
</dbReference>
<comment type="pathway">
    <text evidence="5 17">Amino-acid biosynthesis; L-leucine biosynthesis; L-leucine from 3-methyl-2-oxobutanoate: step 4/4.</text>
</comment>
<dbReference type="InterPro" id="IPR036038">
    <property type="entry name" value="Aminotransferase-like"/>
</dbReference>
<evidence type="ECO:0000256" key="14">
    <source>
        <dbReference type="ARBA" id="ARBA00049229"/>
    </source>
</evidence>
<evidence type="ECO:0000256" key="5">
    <source>
        <dbReference type="ARBA" id="ARBA00005072"/>
    </source>
</evidence>
<dbReference type="UniPathway" id="UPA00049">
    <property type="reaction ID" value="UER00062"/>
</dbReference>
<evidence type="ECO:0000256" key="2">
    <source>
        <dbReference type="ARBA" id="ARBA00003109"/>
    </source>
</evidence>
<evidence type="ECO:0000313" key="18">
    <source>
        <dbReference type="EMBL" id="KIE04438.1"/>
    </source>
</evidence>
<comment type="pathway">
    <text evidence="4 17">Amino-acid biosynthesis; L-valine biosynthesis; L-valine from pyruvate: step 4/4.</text>
</comment>
<evidence type="ECO:0000256" key="9">
    <source>
        <dbReference type="ARBA" id="ARBA00022679"/>
    </source>
</evidence>
<evidence type="ECO:0000256" key="7">
    <source>
        <dbReference type="ARBA" id="ARBA00022576"/>
    </source>
</evidence>
<comment type="similarity">
    <text evidence="6 15">Belongs to the class-IV pyridoxal-phosphate-dependent aminotransferase family.</text>
</comment>
<dbReference type="SUPFAM" id="SSF56752">
    <property type="entry name" value="D-aminoacid aminotransferase-like PLP-dependent enzymes"/>
    <property type="match status" value="1"/>
</dbReference>
<dbReference type="EMBL" id="JSWE01000186">
    <property type="protein sequence ID" value="KIE04438.1"/>
    <property type="molecule type" value="Genomic_DNA"/>
</dbReference>
<dbReference type="Gene3D" id="3.20.10.10">
    <property type="entry name" value="D-amino Acid Aminotransferase, subunit A, domain 2"/>
    <property type="match status" value="1"/>
</dbReference>
<keyword evidence="8 17" id="KW-0028">Amino-acid biosynthesis</keyword>
<keyword evidence="11 17" id="KW-0100">Branched-chain amino acid biosynthesis</keyword>
<dbReference type="Gene3D" id="3.30.470.10">
    <property type="match status" value="1"/>
</dbReference>
<comment type="caution">
    <text evidence="18">The sequence shown here is derived from an EMBL/GenBank/DDBJ whole genome shotgun (WGS) entry which is preliminary data.</text>
</comment>
<dbReference type="NCBIfam" id="TIGR01122">
    <property type="entry name" value="ilvE_I"/>
    <property type="match status" value="1"/>
</dbReference>
<dbReference type="GO" id="GO:0009098">
    <property type="term" value="P:L-leucine biosynthetic process"/>
    <property type="evidence" value="ECO:0007669"/>
    <property type="project" value="UniProtKB-UniPathway"/>
</dbReference>
<dbReference type="InterPro" id="IPR018300">
    <property type="entry name" value="Aminotrans_IV_CS"/>
</dbReference>
<keyword evidence="19" id="KW-1185">Reference proteome</keyword>
<dbReference type="PANTHER" id="PTHR42743:SF11">
    <property type="entry name" value="AMINODEOXYCHORISMATE LYASE"/>
    <property type="match status" value="1"/>
</dbReference>
<comment type="catalytic activity">
    <reaction evidence="12 17">
        <text>L-valine + 2-oxoglutarate = 3-methyl-2-oxobutanoate + L-glutamate</text>
        <dbReference type="Rhea" id="RHEA:24813"/>
        <dbReference type="ChEBI" id="CHEBI:11851"/>
        <dbReference type="ChEBI" id="CHEBI:16810"/>
        <dbReference type="ChEBI" id="CHEBI:29985"/>
        <dbReference type="ChEBI" id="CHEBI:57762"/>
        <dbReference type="EC" id="2.6.1.42"/>
    </reaction>
</comment>
<dbReference type="Proteomes" id="UP000031258">
    <property type="component" value="Unassembled WGS sequence"/>
</dbReference>
<dbReference type="AlphaFoldDB" id="A0A0C1QJV9"/>
<keyword evidence="9 17" id="KW-0808">Transferase</keyword>
<evidence type="ECO:0000256" key="10">
    <source>
        <dbReference type="ARBA" id="ARBA00022898"/>
    </source>
</evidence>
<dbReference type="InterPro" id="IPR043131">
    <property type="entry name" value="BCAT-like_N"/>
</dbReference>
<keyword evidence="7 17" id="KW-0032">Aminotransferase</keyword>
<dbReference type="InterPro" id="IPR005785">
    <property type="entry name" value="B_amino_transI"/>
</dbReference>
<dbReference type="STRING" id="86105.NF27_HS00250"/>
<dbReference type="RefSeq" id="WP_039458567.1">
    <property type="nucleotide sequence ID" value="NZ_JSWE01000186.1"/>
</dbReference>
<evidence type="ECO:0000256" key="6">
    <source>
        <dbReference type="ARBA" id="ARBA00009320"/>
    </source>
</evidence>
<dbReference type="InterPro" id="IPR001544">
    <property type="entry name" value="Aminotrans_IV"/>
</dbReference>
<dbReference type="OrthoDB" id="21319at2"/>
<dbReference type="NCBIfam" id="NF005146">
    <property type="entry name" value="PRK06606.1"/>
    <property type="match status" value="1"/>
</dbReference>
<dbReference type="GO" id="GO:0009099">
    <property type="term" value="P:L-valine biosynthetic process"/>
    <property type="evidence" value="ECO:0007669"/>
    <property type="project" value="UniProtKB-UniPathway"/>
</dbReference>
<reference evidence="18 19" key="1">
    <citation type="submission" date="2014-11" db="EMBL/GenBank/DDBJ databases">
        <title>A Rickettsiales Symbiont of Amoebae With Ancient Features.</title>
        <authorList>
            <person name="Schulz F."/>
            <person name="Martijn J."/>
            <person name="Wascher F."/>
            <person name="Kostanjsek R."/>
            <person name="Ettema T.J."/>
            <person name="Horn M."/>
        </authorList>
    </citation>
    <scope>NUCLEOTIDE SEQUENCE [LARGE SCALE GENOMIC DNA]</scope>
    <source>
        <strain evidence="18 19">UWC36</strain>
    </source>
</reference>
<evidence type="ECO:0000256" key="8">
    <source>
        <dbReference type="ARBA" id="ARBA00022605"/>
    </source>
</evidence>
<evidence type="ECO:0000256" key="4">
    <source>
        <dbReference type="ARBA" id="ARBA00004931"/>
    </source>
</evidence>
<sequence>MSLIPFDQREGFIWFDGDFVEWKDAKIHILTHGLHYGCTVFEGIRVYNYKPFKLREHQQRLINSAKLVGYNLPFTLEELELAAINVVKKQNIKDGYLRPVAWLGSETMLISGNNCKVHTAIAGWETFEQSRTTIRERGARVVISNWIKPPADCTPFKSKASGIYMIATMVKNEATAKGFDDALMLDINQNITEATTSNFFIITGNKLLTPIPDCFLNGITRQTVIEIAKTNGMEVIEKYIKIEDLNEAEAAFFTGTAIEIMPIGQIAATKATYGFDIKNHKLKLLMEAYSKLVNA</sequence>
<evidence type="ECO:0000256" key="12">
    <source>
        <dbReference type="ARBA" id="ARBA00048212"/>
    </source>
</evidence>
<evidence type="ECO:0000256" key="11">
    <source>
        <dbReference type="ARBA" id="ARBA00023304"/>
    </source>
</evidence>
<dbReference type="GO" id="GO:0009097">
    <property type="term" value="P:isoleucine biosynthetic process"/>
    <property type="evidence" value="ECO:0007669"/>
    <property type="project" value="UniProtKB-UniPathway"/>
</dbReference>
<dbReference type="GO" id="GO:0052654">
    <property type="term" value="F:L-leucine-2-oxoglutarate transaminase activity"/>
    <property type="evidence" value="ECO:0007669"/>
    <property type="project" value="RHEA"/>
</dbReference>
<evidence type="ECO:0000256" key="16">
    <source>
        <dbReference type="RuleBase" id="RU004516"/>
    </source>
</evidence>
<evidence type="ECO:0000256" key="13">
    <source>
        <dbReference type="ARBA" id="ARBA00048798"/>
    </source>
</evidence>
<evidence type="ECO:0000256" key="1">
    <source>
        <dbReference type="ARBA" id="ARBA00001933"/>
    </source>
</evidence>
<dbReference type="PATRIC" id="fig|86105.3.peg.1734"/>
<dbReference type="CDD" id="cd00449">
    <property type="entry name" value="PLPDE_IV"/>
    <property type="match status" value="1"/>
</dbReference>
<comment type="pathway">
    <text evidence="3 17">Amino-acid biosynthesis; L-isoleucine biosynthesis; L-isoleucine from 2-oxobutanoate: step 4/4.</text>
</comment>
<dbReference type="FunFam" id="3.20.10.10:FF:000002">
    <property type="entry name" value="D-alanine aminotransferase"/>
    <property type="match status" value="1"/>
</dbReference>
<dbReference type="UniPathway" id="UPA00047">
    <property type="reaction ID" value="UER00058"/>
</dbReference>
<evidence type="ECO:0000256" key="17">
    <source>
        <dbReference type="RuleBase" id="RU364094"/>
    </source>
</evidence>
<dbReference type="PROSITE" id="PS00770">
    <property type="entry name" value="AA_TRANSFER_CLASS_4"/>
    <property type="match status" value="1"/>
</dbReference>
<comment type="function">
    <text evidence="2 17">Acts on leucine, isoleucine and valine.</text>
</comment>
<evidence type="ECO:0000256" key="15">
    <source>
        <dbReference type="RuleBase" id="RU004106"/>
    </source>
</evidence>
<proteinExistence type="inferred from homology"/>
<protein>
    <recommendedName>
        <fullName evidence="17">Branched-chain-amino-acid aminotransferase</fullName>
        <shortName evidence="17">BCAT</shortName>
        <ecNumber evidence="17">2.6.1.42</ecNumber>
    </recommendedName>
</protein>
<dbReference type="PANTHER" id="PTHR42743">
    <property type="entry name" value="AMINO-ACID AMINOTRANSFERASE"/>
    <property type="match status" value="1"/>
</dbReference>
<evidence type="ECO:0000256" key="3">
    <source>
        <dbReference type="ARBA" id="ARBA00004824"/>
    </source>
</evidence>
<evidence type="ECO:0000313" key="19">
    <source>
        <dbReference type="Proteomes" id="UP000031258"/>
    </source>
</evidence>
<dbReference type="Pfam" id="PF01063">
    <property type="entry name" value="Aminotran_4"/>
    <property type="match status" value="1"/>
</dbReference>
<dbReference type="EC" id="2.6.1.42" evidence="17"/>
<dbReference type="GO" id="GO:0052656">
    <property type="term" value="F:L-isoleucine-2-oxoglutarate transaminase activity"/>
    <property type="evidence" value="ECO:0007669"/>
    <property type="project" value="RHEA"/>
</dbReference>
<name>A0A0C1QJV9_9RICK</name>